<protein>
    <submittedName>
        <fullName evidence="1">Uncharacterized protein</fullName>
    </submittedName>
</protein>
<dbReference type="EMBL" id="KZ309568">
    <property type="protein sequence ID" value="KAG8239265.1"/>
    <property type="molecule type" value="Genomic_DNA"/>
</dbReference>
<name>A0A8K0KT25_LADFU</name>
<accession>A0A8K0KT25</accession>
<organism evidence="1 2">
    <name type="scientific">Ladona fulva</name>
    <name type="common">Scarce chaser dragonfly</name>
    <name type="synonym">Libellula fulva</name>
    <dbReference type="NCBI Taxonomy" id="123851"/>
    <lineage>
        <taxon>Eukaryota</taxon>
        <taxon>Metazoa</taxon>
        <taxon>Ecdysozoa</taxon>
        <taxon>Arthropoda</taxon>
        <taxon>Hexapoda</taxon>
        <taxon>Insecta</taxon>
        <taxon>Pterygota</taxon>
        <taxon>Palaeoptera</taxon>
        <taxon>Odonata</taxon>
        <taxon>Epiprocta</taxon>
        <taxon>Anisoptera</taxon>
        <taxon>Libelluloidea</taxon>
        <taxon>Libellulidae</taxon>
        <taxon>Ladona</taxon>
    </lineage>
</organism>
<keyword evidence="2" id="KW-1185">Reference proteome</keyword>
<dbReference type="AlphaFoldDB" id="A0A8K0KT25"/>
<gene>
    <name evidence="1" type="ORF">J437_LFUL010655</name>
</gene>
<comment type="caution">
    <text evidence="1">The sequence shown here is derived from an EMBL/GenBank/DDBJ whole genome shotgun (WGS) entry which is preliminary data.</text>
</comment>
<reference evidence="1" key="1">
    <citation type="submission" date="2013-04" db="EMBL/GenBank/DDBJ databases">
        <authorList>
            <person name="Qu J."/>
            <person name="Murali S.C."/>
            <person name="Bandaranaike D."/>
            <person name="Bellair M."/>
            <person name="Blankenburg K."/>
            <person name="Chao H."/>
            <person name="Dinh H."/>
            <person name="Doddapaneni H."/>
            <person name="Downs B."/>
            <person name="Dugan-Rocha S."/>
            <person name="Elkadiri S."/>
            <person name="Gnanaolivu R.D."/>
            <person name="Hernandez B."/>
            <person name="Javaid M."/>
            <person name="Jayaseelan J.C."/>
            <person name="Lee S."/>
            <person name="Li M."/>
            <person name="Ming W."/>
            <person name="Munidasa M."/>
            <person name="Muniz J."/>
            <person name="Nguyen L."/>
            <person name="Ongeri F."/>
            <person name="Osuji N."/>
            <person name="Pu L.-L."/>
            <person name="Puazo M."/>
            <person name="Qu C."/>
            <person name="Quiroz J."/>
            <person name="Raj R."/>
            <person name="Weissenberger G."/>
            <person name="Xin Y."/>
            <person name="Zou X."/>
            <person name="Han Y."/>
            <person name="Richards S."/>
            <person name="Worley K."/>
            <person name="Muzny D."/>
            <person name="Gibbs R."/>
        </authorList>
    </citation>
    <scope>NUCLEOTIDE SEQUENCE</scope>
    <source>
        <strain evidence="1">Sampled in the wild</strain>
    </source>
</reference>
<sequence length="128" mass="15082">MEEKPLENGRVAYLSDILDQLNKLNLKLQDNIQAFILKLQNWLLKVNLGNLAMFEHLSTETEESETGIVDNLREEINNHLRNLDSEIQPASDLLQAVRELFLWQRRIIWISIVVLKDRLKELVVHEKR</sequence>
<dbReference type="Proteomes" id="UP000792457">
    <property type="component" value="Unassembled WGS sequence"/>
</dbReference>
<evidence type="ECO:0000313" key="2">
    <source>
        <dbReference type="Proteomes" id="UP000792457"/>
    </source>
</evidence>
<evidence type="ECO:0000313" key="1">
    <source>
        <dbReference type="EMBL" id="KAG8239265.1"/>
    </source>
</evidence>
<reference evidence="1" key="2">
    <citation type="submission" date="2017-10" db="EMBL/GenBank/DDBJ databases">
        <title>Ladona fulva Genome sequencing and assembly.</title>
        <authorList>
            <person name="Murali S."/>
            <person name="Richards S."/>
            <person name="Bandaranaike D."/>
            <person name="Bellair M."/>
            <person name="Blankenburg K."/>
            <person name="Chao H."/>
            <person name="Dinh H."/>
            <person name="Doddapaneni H."/>
            <person name="Dugan-Rocha S."/>
            <person name="Elkadiri S."/>
            <person name="Gnanaolivu R."/>
            <person name="Hernandez B."/>
            <person name="Skinner E."/>
            <person name="Javaid M."/>
            <person name="Lee S."/>
            <person name="Li M."/>
            <person name="Ming W."/>
            <person name="Munidasa M."/>
            <person name="Muniz J."/>
            <person name="Nguyen L."/>
            <person name="Hughes D."/>
            <person name="Osuji N."/>
            <person name="Pu L.-L."/>
            <person name="Puazo M."/>
            <person name="Qu C."/>
            <person name="Quiroz J."/>
            <person name="Raj R."/>
            <person name="Weissenberger G."/>
            <person name="Xin Y."/>
            <person name="Zou X."/>
            <person name="Han Y."/>
            <person name="Worley K."/>
            <person name="Muzny D."/>
            <person name="Gibbs R."/>
        </authorList>
    </citation>
    <scope>NUCLEOTIDE SEQUENCE</scope>
    <source>
        <strain evidence="1">Sampled in the wild</strain>
    </source>
</reference>
<proteinExistence type="predicted"/>